<reference evidence="1" key="1">
    <citation type="submission" date="2023-03" db="EMBL/GenBank/DDBJ databases">
        <title>Massive genome expansion in bonnet fungi (Mycena s.s.) driven by repeated elements and novel gene families across ecological guilds.</title>
        <authorList>
            <consortium name="Lawrence Berkeley National Laboratory"/>
            <person name="Harder C.B."/>
            <person name="Miyauchi S."/>
            <person name="Viragh M."/>
            <person name="Kuo A."/>
            <person name="Thoen E."/>
            <person name="Andreopoulos B."/>
            <person name="Lu D."/>
            <person name="Skrede I."/>
            <person name="Drula E."/>
            <person name="Henrissat B."/>
            <person name="Morin E."/>
            <person name="Kohler A."/>
            <person name="Barry K."/>
            <person name="LaButti K."/>
            <person name="Morin E."/>
            <person name="Salamov A."/>
            <person name="Lipzen A."/>
            <person name="Mereny Z."/>
            <person name="Hegedus B."/>
            <person name="Baldrian P."/>
            <person name="Stursova M."/>
            <person name="Weitz H."/>
            <person name="Taylor A."/>
            <person name="Grigoriev I.V."/>
            <person name="Nagy L.G."/>
            <person name="Martin F."/>
            <person name="Kauserud H."/>
        </authorList>
    </citation>
    <scope>NUCLEOTIDE SEQUENCE</scope>
    <source>
        <strain evidence="1">CBHHK002</strain>
    </source>
</reference>
<feature type="non-terminal residue" evidence="1">
    <location>
        <position position="1"/>
    </location>
</feature>
<sequence length="91" mass="9905">LTSVTGKSVTPLANLLLDTNKPLVLGNRSGQVPCPFRGARVDWLDASTSVIPFEVDATINRIYLVAPRILDMLSPMKMFIGFAINVGTKLF</sequence>
<feature type="non-terminal residue" evidence="1">
    <location>
        <position position="91"/>
    </location>
</feature>
<dbReference type="Proteomes" id="UP001218218">
    <property type="component" value="Unassembled WGS sequence"/>
</dbReference>
<dbReference type="EMBL" id="JARIHO010000007">
    <property type="protein sequence ID" value="KAJ7358583.1"/>
    <property type="molecule type" value="Genomic_DNA"/>
</dbReference>
<proteinExistence type="predicted"/>
<dbReference type="AlphaFoldDB" id="A0AAD7EY82"/>
<name>A0AAD7EY82_9AGAR</name>
<evidence type="ECO:0000313" key="1">
    <source>
        <dbReference type="EMBL" id="KAJ7358583.1"/>
    </source>
</evidence>
<protein>
    <submittedName>
        <fullName evidence="1">Uncharacterized protein</fullName>
    </submittedName>
</protein>
<gene>
    <name evidence="1" type="ORF">DFH08DRAFT_662899</name>
</gene>
<organism evidence="1 2">
    <name type="scientific">Mycena albidolilacea</name>
    <dbReference type="NCBI Taxonomy" id="1033008"/>
    <lineage>
        <taxon>Eukaryota</taxon>
        <taxon>Fungi</taxon>
        <taxon>Dikarya</taxon>
        <taxon>Basidiomycota</taxon>
        <taxon>Agaricomycotina</taxon>
        <taxon>Agaricomycetes</taxon>
        <taxon>Agaricomycetidae</taxon>
        <taxon>Agaricales</taxon>
        <taxon>Marasmiineae</taxon>
        <taxon>Mycenaceae</taxon>
        <taxon>Mycena</taxon>
    </lineage>
</organism>
<comment type="caution">
    <text evidence="1">The sequence shown here is derived from an EMBL/GenBank/DDBJ whole genome shotgun (WGS) entry which is preliminary data.</text>
</comment>
<keyword evidence="2" id="KW-1185">Reference proteome</keyword>
<evidence type="ECO:0000313" key="2">
    <source>
        <dbReference type="Proteomes" id="UP001218218"/>
    </source>
</evidence>
<accession>A0AAD7EY82</accession>